<dbReference type="EMBL" id="AJWZ01003409">
    <property type="protein sequence ID" value="EKC68322.1"/>
    <property type="molecule type" value="Genomic_DNA"/>
</dbReference>
<dbReference type="Gene3D" id="1.10.10.60">
    <property type="entry name" value="Homeodomain-like"/>
    <property type="match status" value="1"/>
</dbReference>
<evidence type="ECO:0000256" key="1">
    <source>
        <dbReference type="ARBA" id="ARBA00023015"/>
    </source>
</evidence>
<dbReference type="InterPro" id="IPR009057">
    <property type="entry name" value="Homeodomain-like_sf"/>
</dbReference>
<accession>K1T5H3</accession>
<dbReference type="PRINTS" id="PR00032">
    <property type="entry name" value="HTHARAC"/>
</dbReference>
<keyword evidence="2" id="KW-0238">DNA-binding</keyword>
<keyword evidence="3" id="KW-0804">Transcription</keyword>
<evidence type="ECO:0000256" key="3">
    <source>
        <dbReference type="ARBA" id="ARBA00023163"/>
    </source>
</evidence>
<keyword evidence="5" id="KW-0418">Kinase</keyword>
<dbReference type="InterPro" id="IPR020449">
    <property type="entry name" value="Tscrpt_reg_AraC-type_HTH"/>
</dbReference>
<dbReference type="InterPro" id="IPR018060">
    <property type="entry name" value="HTH_AraC"/>
</dbReference>
<dbReference type="GO" id="GO:0003700">
    <property type="term" value="F:DNA-binding transcription factor activity"/>
    <property type="evidence" value="ECO:0007669"/>
    <property type="project" value="InterPro"/>
</dbReference>
<gene>
    <name evidence="5" type="ORF">OBE_04997</name>
</gene>
<feature type="domain" description="HTH araC/xylS-type" evidence="4">
    <location>
        <begin position="1"/>
        <end position="54"/>
    </location>
</feature>
<evidence type="ECO:0000259" key="4">
    <source>
        <dbReference type="PROSITE" id="PS01124"/>
    </source>
</evidence>
<dbReference type="PROSITE" id="PS01124">
    <property type="entry name" value="HTH_ARAC_FAMILY_2"/>
    <property type="match status" value="1"/>
</dbReference>
<dbReference type="PANTHER" id="PTHR43280">
    <property type="entry name" value="ARAC-FAMILY TRANSCRIPTIONAL REGULATOR"/>
    <property type="match status" value="1"/>
</dbReference>
<dbReference type="AlphaFoldDB" id="K1T5H3"/>
<protein>
    <submittedName>
        <fullName evidence="5">Two-component system sensor histidine kinase/response regulator hybrid</fullName>
    </submittedName>
</protein>
<dbReference type="InterPro" id="IPR018062">
    <property type="entry name" value="HTH_AraC-typ_CS"/>
</dbReference>
<comment type="caution">
    <text evidence="5">The sequence shown here is derived from an EMBL/GenBank/DDBJ whole genome shotgun (WGS) entry which is preliminary data.</text>
</comment>
<dbReference type="PANTHER" id="PTHR43280:SF2">
    <property type="entry name" value="HTH-TYPE TRANSCRIPTIONAL REGULATOR EXSA"/>
    <property type="match status" value="1"/>
</dbReference>
<evidence type="ECO:0000313" key="5">
    <source>
        <dbReference type="EMBL" id="EKC68322.1"/>
    </source>
</evidence>
<dbReference type="Pfam" id="PF12833">
    <property type="entry name" value="HTH_18"/>
    <property type="match status" value="1"/>
</dbReference>
<dbReference type="PROSITE" id="PS00041">
    <property type="entry name" value="HTH_ARAC_FAMILY_1"/>
    <property type="match status" value="1"/>
</dbReference>
<proteinExistence type="predicted"/>
<organism evidence="5">
    <name type="scientific">human gut metagenome</name>
    <dbReference type="NCBI Taxonomy" id="408170"/>
    <lineage>
        <taxon>unclassified sequences</taxon>
        <taxon>metagenomes</taxon>
        <taxon>organismal metagenomes</taxon>
    </lineage>
</organism>
<reference evidence="5" key="1">
    <citation type="journal article" date="2013" name="Environ. Microbiol.">
        <title>Microbiota from the distal guts of lean and obese adolescents exhibit partial functional redundancy besides clear differences in community structure.</title>
        <authorList>
            <person name="Ferrer M."/>
            <person name="Ruiz A."/>
            <person name="Lanza F."/>
            <person name="Haange S.B."/>
            <person name="Oberbach A."/>
            <person name="Till H."/>
            <person name="Bargiela R."/>
            <person name="Campoy C."/>
            <person name="Segura M.T."/>
            <person name="Richter M."/>
            <person name="von Bergen M."/>
            <person name="Seifert J."/>
            <person name="Suarez A."/>
        </authorList>
    </citation>
    <scope>NUCLEOTIDE SEQUENCE</scope>
</reference>
<dbReference type="GO" id="GO:0043565">
    <property type="term" value="F:sequence-specific DNA binding"/>
    <property type="evidence" value="ECO:0007669"/>
    <property type="project" value="InterPro"/>
</dbReference>
<keyword evidence="1" id="KW-0805">Transcription regulation</keyword>
<name>K1T5H3_9ZZZZ</name>
<dbReference type="GO" id="GO:0016301">
    <property type="term" value="F:kinase activity"/>
    <property type="evidence" value="ECO:0007669"/>
    <property type="project" value="UniProtKB-KW"/>
</dbReference>
<dbReference type="SMART" id="SM00342">
    <property type="entry name" value="HTH_ARAC"/>
    <property type="match status" value="1"/>
</dbReference>
<dbReference type="SUPFAM" id="SSF46689">
    <property type="entry name" value="Homeodomain-like"/>
    <property type="match status" value="1"/>
</dbReference>
<evidence type="ECO:0000256" key="2">
    <source>
        <dbReference type="ARBA" id="ARBA00023125"/>
    </source>
</evidence>
<sequence length="56" mass="6341">MIQLVKLKKGAKLLKEGNYRISEISYMVGFSSPSYFAKCFQKQFGVKPMDFVAAES</sequence>
<keyword evidence="5" id="KW-0808">Transferase</keyword>